<dbReference type="Pfam" id="PF00045">
    <property type="entry name" value="Hemopexin"/>
    <property type="match status" value="1"/>
</dbReference>
<protein>
    <recommendedName>
        <fullName evidence="2">Pierisin-like domain-containing protein</fullName>
    </recommendedName>
</protein>
<gene>
    <name evidence="3" type="ORF">A4U43_C05F12970</name>
</gene>
<dbReference type="Pfam" id="PF22596">
    <property type="entry name" value="Scabin-like"/>
    <property type="match status" value="1"/>
</dbReference>
<sequence>MAVPTDLVARGCSAHLAQPVGEEGLMEAEELVQAMHQYNGPGVVFRTSYNEEDVHGHVFRWSSLEPEQVFINGFQADAQGDTPDSTYYNLHDYVYNAGSPMNPHRNNYIFVSTTLNSGYVPQTSSYRDREVWRYEIYAPGGIWVALTLANYRYQAQDEVAFVRGINRQYIRSAQRFRLVESGGGHLRRERVDQVLVMNPYIDPASHPERRLITIHNAVDYCMINNRRVPLNITYTDPQPLRKKRDVSTPDDGTFTSPSGTAIWYGEKVTNTDSNINAGFRSYYTNEAYLFMRNEYILIDYAPGGTNDKILNGPLLIRDGFPSLAKTAFAEHGIDCSFGSYDSKEAYIFTGNLCARINFAPRSTDDRIIEGPVTIAEMFPFFKGTGFENGVDAAFEYSADYEAYIFKGDRYALINYKQPRLIGGPKKITDGFHSLRGTIFESGIEAAFASHTKNEAYLFKGDQYALINFAPGGTDDYIITGPKKITPSWPSLATVLPHKNHGLD</sequence>
<dbReference type="InterPro" id="IPR018487">
    <property type="entry name" value="Hemopexin-like_repeat"/>
</dbReference>
<evidence type="ECO:0000313" key="4">
    <source>
        <dbReference type="Proteomes" id="UP000243459"/>
    </source>
</evidence>
<proteinExistence type="predicted"/>
<feature type="repeat" description="Hemopexin" evidence="1">
    <location>
        <begin position="440"/>
        <end position="491"/>
    </location>
</feature>
<dbReference type="EMBL" id="CM007385">
    <property type="protein sequence ID" value="ONK68537.1"/>
    <property type="molecule type" value="Genomic_DNA"/>
</dbReference>
<dbReference type="Gene3D" id="2.110.10.10">
    <property type="entry name" value="Hemopexin-like domain"/>
    <property type="match status" value="1"/>
</dbReference>
<dbReference type="Gene3D" id="3.90.210.10">
    <property type="entry name" value="Heat-Labile Enterotoxin, subunit A"/>
    <property type="match status" value="1"/>
</dbReference>
<dbReference type="SMART" id="SM00120">
    <property type="entry name" value="HX"/>
    <property type="match status" value="2"/>
</dbReference>
<dbReference type="OMA" id="CESKSID"/>
<dbReference type="Proteomes" id="UP000243459">
    <property type="component" value="Chromosome 5"/>
</dbReference>
<dbReference type="PROSITE" id="PS51642">
    <property type="entry name" value="HEMOPEXIN_2"/>
    <property type="match status" value="2"/>
</dbReference>
<evidence type="ECO:0000259" key="2">
    <source>
        <dbReference type="Pfam" id="PF22596"/>
    </source>
</evidence>
<name>A0A5P1ETV6_ASPOF</name>
<dbReference type="SUPFAM" id="SSF56399">
    <property type="entry name" value="ADP-ribosylation"/>
    <property type="match status" value="1"/>
</dbReference>
<dbReference type="InterPro" id="IPR054695">
    <property type="entry name" value="Pierisin-like_dom"/>
</dbReference>
<evidence type="ECO:0000313" key="3">
    <source>
        <dbReference type="EMBL" id="ONK68537.1"/>
    </source>
</evidence>
<evidence type="ECO:0000256" key="1">
    <source>
        <dbReference type="PROSITE-ProRule" id="PRU01011"/>
    </source>
</evidence>
<accession>A0A5P1ETV6</accession>
<reference evidence="4" key="1">
    <citation type="journal article" date="2017" name="Nat. Commun.">
        <title>The asparagus genome sheds light on the origin and evolution of a young Y chromosome.</title>
        <authorList>
            <person name="Harkess A."/>
            <person name="Zhou J."/>
            <person name="Xu C."/>
            <person name="Bowers J.E."/>
            <person name="Van der Hulst R."/>
            <person name="Ayyampalayam S."/>
            <person name="Mercati F."/>
            <person name="Riccardi P."/>
            <person name="McKain M.R."/>
            <person name="Kakrana A."/>
            <person name="Tang H."/>
            <person name="Ray J."/>
            <person name="Groenendijk J."/>
            <person name="Arikit S."/>
            <person name="Mathioni S.M."/>
            <person name="Nakano M."/>
            <person name="Shan H."/>
            <person name="Telgmann-Rauber A."/>
            <person name="Kanno A."/>
            <person name="Yue Z."/>
            <person name="Chen H."/>
            <person name="Li W."/>
            <person name="Chen Y."/>
            <person name="Xu X."/>
            <person name="Zhang Y."/>
            <person name="Luo S."/>
            <person name="Chen H."/>
            <person name="Gao J."/>
            <person name="Mao Z."/>
            <person name="Pires J.C."/>
            <person name="Luo M."/>
            <person name="Kudrna D."/>
            <person name="Wing R.A."/>
            <person name="Meyers B.C."/>
            <person name="Yi K."/>
            <person name="Kong H."/>
            <person name="Lavrijsen P."/>
            <person name="Sunseri F."/>
            <person name="Falavigna A."/>
            <person name="Ye Y."/>
            <person name="Leebens-Mack J.H."/>
            <person name="Chen G."/>
        </authorList>
    </citation>
    <scope>NUCLEOTIDE SEQUENCE [LARGE SCALE GENOMIC DNA]</scope>
    <source>
        <strain evidence="4">cv. DH0086</strain>
    </source>
</reference>
<organism evidence="3 4">
    <name type="scientific">Asparagus officinalis</name>
    <name type="common">Garden asparagus</name>
    <dbReference type="NCBI Taxonomy" id="4686"/>
    <lineage>
        <taxon>Eukaryota</taxon>
        <taxon>Viridiplantae</taxon>
        <taxon>Streptophyta</taxon>
        <taxon>Embryophyta</taxon>
        <taxon>Tracheophyta</taxon>
        <taxon>Spermatophyta</taxon>
        <taxon>Magnoliopsida</taxon>
        <taxon>Liliopsida</taxon>
        <taxon>Asparagales</taxon>
        <taxon>Asparagaceae</taxon>
        <taxon>Asparagoideae</taxon>
        <taxon>Asparagus</taxon>
    </lineage>
</organism>
<dbReference type="AlphaFoldDB" id="A0A5P1ETV6"/>
<dbReference type="SUPFAM" id="SSF50923">
    <property type="entry name" value="Hemopexin-like domain"/>
    <property type="match status" value="2"/>
</dbReference>
<dbReference type="InterPro" id="IPR036375">
    <property type="entry name" value="Hemopexin-like_dom_sf"/>
</dbReference>
<keyword evidence="4" id="KW-1185">Reference proteome</keyword>
<feature type="domain" description="Pierisin-like" evidence="2">
    <location>
        <begin position="59"/>
        <end position="177"/>
    </location>
</feature>
<dbReference type="Gramene" id="ONK68537">
    <property type="protein sequence ID" value="ONK68537"/>
    <property type="gene ID" value="A4U43_C05F12970"/>
</dbReference>
<feature type="repeat" description="Hemopexin" evidence="1">
    <location>
        <begin position="387"/>
        <end position="434"/>
    </location>
</feature>
<dbReference type="OrthoDB" id="753881at2759"/>